<dbReference type="AlphaFoldDB" id="A0AAJ5QN67"/>
<proteinExistence type="predicted"/>
<keyword evidence="3" id="KW-1185">Reference proteome</keyword>
<keyword evidence="1" id="KW-0472">Membrane</keyword>
<reference evidence="2 3" key="1">
    <citation type="journal article" date="2022" name="J Glob Antimicrob Resist">
        <title>First complete genome of a multidrug resistant strain of the novel human pathogen Kalamiella piersonii (GABEKP28) identified in human saliva.</title>
        <authorList>
            <person name="McDonagh F."/>
            <person name="Singh N.K."/>
            <person name="Venkateswaran K."/>
            <person name="Lonappan A.M."/>
            <person name="Hallahan B."/>
            <person name="Tuohy A."/>
            <person name="Burke L."/>
            <person name="Kovarova A."/>
            <person name="Miliotis G."/>
        </authorList>
    </citation>
    <scope>NUCLEOTIDE SEQUENCE [LARGE SCALE GENOMIC DNA]</scope>
    <source>
        <strain evidence="2 3">GABEKP28</strain>
    </source>
</reference>
<organism evidence="2 3">
    <name type="scientific">Pantoea piersonii</name>
    <dbReference type="NCBI Taxonomy" id="2364647"/>
    <lineage>
        <taxon>Bacteria</taxon>
        <taxon>Pseudomonadati</taxon>
        <taxon>Pseudomonadota</taxon>
        <taxon>Gammaproteobacteria</taxon>
        <taxon>Enterobacterales</taxon>
        <taxon>Erwiniaceae</taxon>
        <taxon>Pantoea</taxon>
    </lineage>
</organism>
<name>A0AAJ5QN67_9GAMM</name>
<dbReference type="Proteomes" id="UP001211544">
    <property type="component" value="Plasmid pGABEKP28_1"/>
</dbReference>
<dbReference type="Pfam" id="PF11162">
    <property type="entry name" value="DUF2946"/>
    <property type="match status" value="1"/>
</dbReference>
<protein>
    <submittedName>
        <fullName evidence="2">DUF2946 domain-containing protein</fullName>
    </submittedName>
</protein>
<keyword evidence="1" id="KW-0812">Transmembrane</keyword>
<dbReference type="KEGG" id="kpie:N5580_20440"/>
<geneLocation type="plasmid" evidence="2 3">
    <name>pGABEKP28_1</name>
</geneLocation>
<evidence type="ECO:0000313" key="3">
    <source>
        <dbReference type="Proteomes" id="UP001211544"/>
    </source>
</evidence>
<accession>A0AAJ5QN67</accession>
<sequence>MTFFTPLQQRLSACLAILAVLLLFVAPVVSKDLMARHNSAMPAQMMMSHSDDAMPMMHHMDGDMMMPSGHMMSTDEGFACGYCDLLVHVPLMIWNAVPLLWLMMLISRAPPPTRRAEPPLRRRERRVYRPRAPPSRCAFFNQNACFSAV</sequence>
<evidence type="ECO:0000256" key="1">
    <source>
        <dbReference type="SAM" id="Phobius"/>
    </source>
</evidence>
<keyword evidence="2" id="KW-0614">Plasmid</keyword>
<keyword evidence="1" id="KW-1133">Transmembrane helix</keyword>
<gene>
    <name evidence="2" type="ORF">N5580_20440</name>
</gene>
<dbReference type="EMBL" id="CP104759">
    <property type="protein sequence ID" value="WBG93002.1"/>
    <property type="molecule type" value="Genomic_DNA"/>
</dbReference>
<dbReference type="InterPro" id="IPR021333">
    <property type="entry name" value="DUF2946"/>
</dbReference>
<dbReference type="RefSeq" id="WP_269950457.1">
    <property type="nucleotide sequence ID" value="NZ_CP104759.1"/>
</dbReference>
<feature type="transmembrane region" description="Helical" evidence="1">
    <location>
        <begin position="85"/>
        <end position="106"/>
    </location>
</feature>
<evidence type="ECO:0000313" key="2">
    <source>
        <dbReference type="EMBL" id="WBG93002.1"/>
    </source>
</evidence>